<dbReference type="SUPFAM" id="SSF56672">
    <property type="entry name" value="DNA/RNA polymerases"/>
    <property type="match status" value="1"/>
</dbReference>
<dbReference type="Pfam" id="PF00078">
    <property type="entry name" value="RVT_1"/>
    <property type="match status" value="1"/>
</dbReference>
<name>A0AAD9P9M6_RIDPI</name>
<dbReference type="Proteomes" id="UP001209878">
    <property type="component" value="Unassembled WGS sequence"/>
</dbReference>
<proteinExistence type="predicted"/>
<gene>
    <name evidence="2" type="ORF">NP493_74g05016</name>
</gene>
<evidence type="ECO:0000259" key="1">
    <source>
        <dbReference type="PROSITE" id="PS50878"/>
    </source>
</evidence>
<dbReference type="EMBL" id="JAODUO010000074">
    <property type="protein sequence ID" value="KAK2190620.1"/>
    <property type="molecule type" value="Genomic_DNA"/>
</dbReference>
<dbReference type="InterPro" id="IPR043502">
    <property type="entry name" value="DNA/RNA_pol_sf"/>
</dbReference>
<feature type="domain" description="Reverse transcriptase" evidence="1">
    <location>
        <begin position="1"/>
        <end position="206"/>
    </location>
</feature>
<evidence type="ECO:0000313" key="3">
    <source>
        <dbReference type="Proteomes" id="UP001209878"/>
    </source>
</evidence>
<accession>A0AAD9P9M6</accession>
<sequence>MHAAVTSAVLHWNEGASSQEVMMAAMNIPADVHTVLGSDKKNTNRLHSSFRTSSELVKRQRKATKLENLTTESSRRVIHAGQLTDSFMVKTGVRQGCLLSPFLFLLAIDWIMKKTTKYRRNGIQWTPWSQLEDLDFADDLALLSHSHQQMQEKTELLNTVSTQLGLNINRSKTRIMKANTKNNNPITMNGEPLEETDSFTYLGSTINKHGGTEEDVKARIQKARVAFIMLRKMWRAKLIKTNSKLRIFNSNVKAVLLYGSETWRSTQKTLKRIQTFINKCLRRILHLKWTDKISNTTLWKMTKQLPIKNEIKKRKWRWIGHTLRKPPNTITRQAITWNPPGKRRRGRPRNTWQRDTEKETKEMGYTRREMKKMVTDRKRWRSLVDGLCSQRANRHKRKKKIIFKLCKGKPDDLCWRSSNLLHLATS</sequence>
<organism evidence="2 3">
    <name type="scientific">Ridgeia piscesae</name>
    <name type="common">Tubeworm</name>
    <dbReference type="NCBI Taxonomy" id="27915"/>
    <lineage>
        <taxon>Eukaryota</taxon>
        <taxon>Metazoa</taxon>
        <taxon>Spiralia</taxon>
        <taxon>Lophotrochozoa</taxon>
        <taxon>Annelida</taxon>
        <taxon>Polychaeta</taxon>
        <taxon>Sedentaria</taxon>
        <taxon>Canalipalpata</taxon>
        <taxon>Sabellida</taxon>
        <taxon>Siboglinidae</taxon>
        <taxon>Ridgeia</taxon>
    </lineage>
</organism>
<reference evidence="2" key="1">
    <citation type="journal article" date="2023" name="Mol. Biol. Evol.">
        <title>Third-Generation Sequencing Reveals the Adaptive Role of the Epigenome in Three Deep-Sea Polychaetes.</title>
        <authorList>
            <person name="Perez M."/>
            <person name="Aroh O."/>
            <person name="Sun Y."/>
            <person name="Lan Y."/>
            <person name="Juniper S.K."/>
            <person name="Young C.R."/>
            <person name="Angers B."/>
            <person name="Qian P.Y."/>
        </authorList>
    </citation>
    <scope>NUCLEOTIDE SEQUENCE</scope>
    <source>
        <strain evidence="2">R07B-5</strain>
    </source>
</reference>
<keyword evidence="3" id="KW-1185">Reference proteome</keyword>
<dbReference type="InterPro" id="IPR045609">
    <property type="entry name" value="DUF6451"/>
</dbReference>
<dbReference type="PANTHER" id="PTHR47027">
    <property type="entry name" value="REVERSE TRANSCRIPTASE DOMAIN-CONTAINING PROTEIN"/>
    <property type="match status" value="1"/>
</dbReference>
<protein>
    <recommendedName>
        <fullName evidence="1">Reverse transcriptase domain-containing protein</fullName>
    </recommendedName>
</protein>
<dbReference type="PROSITE" id="PS50878">
    <property type="entry name" value="RT_POL"/>
    <property type="match status" value="1"/>
</dbReference>
<dbReference type="AlphaFoldDB" id="A0AAD9P9M6"/>
<comment type="caution">
    <text evidence="2">The sequence shown here is derived from an EMBL/GenBank/DDBJ whole genome shotgun (WGS) entry which is preliminary data.</text>
</comment>
<dbReference type="PANTHER" id="PTHR47027:SF25">
    <property type="entry name" value="REVERSE TRANSCRIPTASE DOMAIN-CONTAINING PROTEIN"/>
    <property type="match status" value="1"/>
</dbReference>
<dbReference type="InterPro" id="IPR000477">
    <property type="entry name" value="RT_dom"/>
</dbReference>
<evidence type="ECO:0000313" key="2">
    <source>
        <dbReference type="EMBL" id="KAK2190620.1"/>
    </source>
</evidence>
<dbReference type="Pfam" id="PF20049">
    <property type="entry name" value="DUF6451"/>
    <property type="match status" value="1"/>
</dbReference>